<sequence>MFASIWDYLDGFWSESLQVSPEKTTGIWGWNRLFATSVRLLSYCPLTLPTNAVWGCRGQTGVGVKGGFPVGLGYFPVVSIVLSPFSGHRKAWSLPGPGGGLGCGLGDRLPEIKYGGSDAITGHRS</sequence>
<dbReference type="Proteomes" id="UP001152484">
    <property type="component" value="Unassembled WGS sequence"/>
</dbReference>
<accession>A0A9P0Z1C0</accession>
<evidence type="ECO:0000313" key="1">
    <source>
        <dbReference type="EMBL" id="CAH9083374.1"/>
    </source>
</evidence>
<gene>
    <name evidence="1" type="ORF">CEURO_LOCUS8554</name>
</gene>
<comment type="caution">
    <text evidence="1">The sequence shown here is derived from an EMBL/GenBank/DDBJ whole genome shotgun (WGS) entry which is preliminary data.</text>
</comment>
<name>A0A9P0Z1C0_CUSEU</name>
<dbReference type="AlphaFoldDB" id="A0A9P0Z1C0"/>
<protein>
    <submittedName>
        <fullName evidence="1">Uncharacterized protein</fullName>
    </submittedName>
</protein>
<organism evidence="1 2">
    <name type="scientific">Cuscuta europaea</name>
    <name type="common">European dodder</name>
    <dbReference type="NCBI Taxonomy" id="41803"/>
    <lineage>
        <taxon>Eukaryota</taxon>
        <taxon>Viridiplantae</taxon>
        <taxon>Streptophyta</taxon>
        <taxon>Embryophyta</taxon>
        <taxon>Tracheophyta</taxon>
        <taxon>Spermatophyta</taxon>
        <taxon>Magnoliopsida</taxon>
        <taxon>eudicotyledons</taxon>
        <taxon>Gunneridae</taxon>
        <taxon>Pentapetalae</taxon>
        <taxon>asterids</taxon>
        <taxon>lamiids</taxon>
        <taxon>Solanales</taxon>
        <taxon>Convolvulaceae</taxon>
        <taxon>Cuscuteae</taxon>
        <taxon>Cuscuta</taxon>
        <taxon>Cuscuta subgen. Cuscuta</taxon>
    </lineage>
</organism>
<reference evidence="1" key="1">
    <citation type="submission" date="2022-07" db="EMBL/GenBank/DDBJ databases">
        <authorList>
            <person name="Macas J."/>
            <person name="Novak P."/>
            <person name="Neumann P."/>
        </authorList>
    </citation>
    <scope>NUCLEOTIDE SEQUENCE</scope>
</reference>
<dbReference type="EMBL" id="CAMAPE010000017">
    <property type="protein sequence ID" value="CAH9083374.1"/>
    <property type="molecule type" value="Genomic_DNA"/>
</dbReference>
<proteinExistence type="predicted"/>
<evidence type="ECO:0000313" key="2">
    <source>
        <dbReference type="Proteomes" id="UP001152484"/>
    </source>
</evidence>
<keyword evidence="2" id="KW-1185">Reference proteome</keyword>